<dbReference type="InterPro" id="IPR003193">
    <property type="entry name" value="ADP-ribosyl_cyclase"/>
</dbReference>
<dbReference type="Gene3D" id="3.40.50.720">
    <property type="entry name" value="NAD(P)-binding Rossmann-like Domain"/>
    <property type="match status" value="1"/>
</dbReference>
<dbReference type="GO" id="GO:0030890">
    <property type="term" value="P:positive regulation of B cell proliferation"/>
    <property type="evidence" value="ECO:0007669"/>
    <property type="project" value="TreeGrafter"/>
</dbReference>
<accession>A0A3Q1JLZ3</accession>
<sequence length="288" mass="32082">MEHEASGPVEKTRKRRGVPICVAVCLVVVVVVLAVALALVRRKASSPRQAPLARKPSDNLKATFIARCKTFKGYDCEKIWNAFTLAYVGRDPCKVPLEAYDPLIAAAPFKPACNRMIFWSKTEDVVHDFTSKRDCFITLEDTLLGSVLKGWTWCGKKGSKETFTTNCPGWTGCENNPFRSFWKRAWAAFSDVACGDVTVMLNGSISTPFSSASILARIQVKRFNPQTMRSLNVILVTQKNPVANCENASLKKLKKELGNRIKYTCKEVAESQIKKCSSNPEKSCRACW</sequence>
<dbReference type="AlphaFoldDB" id="A0A3Q1JLZ3"/>
<dbReference type="STRING" id="64144.ENSATEP00000034160"/>
<keyword evidence="9" id="KW-1185">Reference proteome</keyword>
<evidence type="ECO:0000256" key="6">
    <source>
        <dbReference type="ARBA" id="ARBA00023157"/>
    </source>
</evidence>
<reference evidence="8" key="2">
    <citation type="submission" date="2025-08" db="UniProtKB">
        <authorList>
            <consortium name="Ensembl"/>
        </authorList>
    </citation>
    <scope>IDENTIFICATION</scope>
</reference>
<evidence type="ECO:0000313" key="8">
    <source>
        <dbReference type="Ensembl" id="ENSATEP00000034160.2"/>
    </source>
</evidence>
<evidence type="ECO:0000256" key="4">
    <source>
        <dbReference type="ARBA" id="ARBA00022801"/>
    </source>
</evidence>
<evidence type="ECO:0000313" key="9">
    <source>
        <dbReference type="Proteomes" id="UP000265040"/>
    </source>
</evidence>
<dbReference type="GeneTree" id="ENSGT00390000017291"/>
<evidence type="ECO:0000256" key="5">
    <source>
        <dbReference type="ARBA" id="ARBA00023027"/>
    </source>
</evidence>
<dbReference type="SUPFAM" id="SSF52309">
    <property type="entry name" value="N-(deoxy)ribosyltransferase-like"/>
    <property type="match status" value="1"/>
</dbReference>
<dbReference type="PANTHER" id="PTHR10912:SF9">
    <property type="entry name" value="ADP-RIBOSYL CYCLASE_CYCLIC ADP-RIBOSE HYDROLASE"/>
    <property type="match status" value="1"/>
</dbReference>
<protein>
    <recommendedName>
        <fullName evidence="2">ADP-ribosyl cyclase/cyclic ADP-ribose hydrolase</fullName>
        <ecNumber evidence="2">3.2.2.6</ecNumber>
    </recommendedName>
</protein>
<dbReference type="Ensembl" id="ENSATET00000034656.3">
    <property type="protein sequence ID" value="ENSATEP00000034160.2"/>
    <property type="gene ID" value="ENSATEG00000023483.3"/>
</dbReference>
<dbReference type="OMA" id="MEHEQSH"/>
<reference evidence="8" key="1">
    <citation type="submission" date="2021-04" db="EMBL/GenBank/DDBJ databases">
        <authorList>
            <consortium name="Wellcome Sanger Institute Data Sharing"/>
        </authorList>
    </citation>
    <scope>NUCLEOTIDE SEQUENCE [LARGE SCALE GENOMIC DNA]</scope>
</reference>
<keyword evidence="6" id="KW-1015">Disulfide bond</keyword>
<keyword evidence="4" id="KW-0378">Hydrolase</keyword>
<keyword evidence="7" id="KW-0812">Transmembrane</keyword>
<dbReference type="RefSeq" id="XP_026219604.1">
    <property type="nucleotide sequence ID" value="XM_026363819.1"/>
</dbReference>
<reference evidence="8" key="3">
    <citation type="submission" date="2025-09" db="UniProtKB">
        <authorList>
            <consortium name="Ensembl"/>
        </authorList>
    </citation>
    <scope>IDENTIFICATION</scope>
</reference>
<name>A0A3Q1JLZ3_ANATE</name>
<dbReference type="Gene3D" id="1.20.82.10">
    <property type="entry name" value="ADP Ribosyl Cyclase, Chain A, domain 1"/>
    <property type="match status" value="1"/>
</dbReference>
<evidence type="ECO:0000256" key="7">
    <source>
        <dbReference type="SAM" id="Phobius"/>
    </source>
</evidence>
<keyword evidence="5" id="KW-0520">NAD</keyword>
<comment type="similarity">
    <text evidence="1">Belongs to the ADP-ribosyl cyclase family.</text>
</comment>
<proteinExistence type="inferred from homology"/>
<dbReference type="GO" id="GO:0016740">
    <property type="term" value="F:transferase activity"/>
    <property type="evidence" value="ECO:0007669"/>
    <property type="project" value="UniProtKB-KW"/>
</dbReference>
<dbReference type="InParanoid" id="A0A3Q1JLZ3"/>
<keyword evidence="7" id="KW-1133">Transmembrane helix</keyword>
<dbReference type="GO" id="GO:0016849">
    <property type="term" value="F:phosphorus-oxygen lyase activity"/>
    <property type="evidence" value="ECO:0007669"/>
    <property type="project" value="TreeGrafter"/>
</dbReference>
<dbReference type="Proteomes" id="UP000265040">
    <property type="component" value="Chromosome 2"/>
</dbReference>
<keyword evidence="7" id="KW-0472">Membrane</keyword>
<dbReference type="Pfam" id="PF02267">
    <property type="entry name" value="Rib_hydrolayse"/>
    <property type="match status" value="1"/>
</dbReference>
<dbReference type="GeneID" id="113164496"/>
<dbReference type="PANTHER" id="PTHR10912">
    <property type="entry name" value="ADP-RIBOSYL CYCLASE"/>
    <property type="match status" value="1"/>
</dbReference>
<feature type="transmembrane region" description="Helical" evidence="7">
    <location>
        <begin position="17"/>
        <end position="40"/>
    </location>
</feature>
<dbReference type="GO" id="GO:0061809">
    <property type="term" value="F:NAD+ nucleosidase activity, cyclic ADP-ribose generating"/>
    <property type="evidence" value="ECO:0007669"/>
    <property type="project" value="UniProtKB-EC"/>
</dbReference>
<dbReference type="GO" id="GO:0005886">
    <property type="term" value="C:plasma membrane"/>
    <property type="evidence" value="ECO:0007669"/>
    <property type="project" value="TreeGrafter"/>
</dbReference>
<organism evidence="8 9">
    <name type="scientific">Anabas testudineus</name>
    <name type="common">Climbing perch</name>
    <name type="synonym">Anthias testudineus</name>
    <dbReference type="NCBI Taxonomy" id="64144"/>
    <lineage>
        <taxon>Eukaryota</taxon>
        <taxon>Metazoa</taxon>
        <taxon>Chordata</taxon>
        <taxon>Craniata</taxon>
        <taxon>Vertebrata</taxon>
        <taxon>Euteleostomi</taxon>
        <taxon>Actinopterygii</taxon>
        <taxon>Neopterygii</taxon>
        <taxon>Teleostei</taxon>
        <taxon>Neoteleostei</taxon>
        <taxon>Acanthomorphata</taxon>
        <taxon>Anabantaria</taxon>
        <taxon>Anabantiformes</taxon>
        <taxon>Anabantoidei</taxon>
        <taxon>Anabantidae</taxon>
        <taxon>Anabas</taxon>
    </lineage>
</organism>
<keyword evidence="3" id="KW-0808">Transferase</keyword>
<evidence type="ECO:0000256" key="1">
    <source>
        <dbReference type="ARBA" id="ARBA00005406"/>
    </source>
</evidence>
<dbReference type="EC" id="3.2.2.6" evidence="2"/>
<evidence type="ECO:0000256" key="2">
    <source>
        <dbReference type="ARBA" id="ARBA00011982"/>
    </source>
</evidence>
<evidence type="ECO:0000256" key="3">
    <source>
        <dbReference type="ARBA" id="ARBA00022679"/>
    </source>
</evidence>